<dbReference type="PROSITE" id="PS51000">
    <property type="entry name" value="HTH_DEOR_2"/>
    <property type="match status" value="1"/>
</dbReference>
<dbReference type="SUPFAM" id="SSF46785">
    <property type="entry name" value="Winged helix' DNA-binding domain"/>
    <property type="match status" value="1"/>
</dbReference>
<evidence type="ECO:0000313" key="4">
    <source>
        <dbReference type="EMBL" id="EOR95425.1"/>
    </source>
</evidence>
<dbReference type="Gene3D" id="1.10.10.10">
    <property type="entry name" value="Winged helix-like DNA-binding domain superfamily/Winged helix DNA-binding domain"/>
    <property type="match status" value="1"/>
</dbReference>
<dbReference type="OrthoDB" id="9815009at2"/>
<dbReference type="PROSITE" id="PS52050">
    <property type="entry name" value="WYL"/>
    <property type="match status" value="1"/>
</dbReference>
<dbReference type="PANTHER" id="PTHR34580">
    <property type="match status" value="1"/>
</dbReference>
<dbReference type="InterPro" id="IPR013196">
    <property type="entry name" value="HTH_11"/>
</dbReference>
<evidence type="ECO:0000256" key="1">
    <source>
        <dbReference type="ARBA" id="ARBA00023015"/>
    </source>
</evidence>
<dbReference type="Proteomes" id="UP000014174">
    <property type="component" value="Unassembled WGS sequence"/>
</dbReference>
<dbReference type="InterPro" id="IPR051534">
    <property type="entry name" value="CBASS_pafABC_assoc_protein"/>
</dbReference>
<dbReference type="InterPro" id="IPR028349">
    <property type="entry name" value="PafC-like"/>
</dbReference>
<sequence>MNRIDRLSAILIQLQSRKNTRAQDVANRYEISLRTVYRDIRSLEEAGVPIIGEAGRGYSLADGYRLPPLMFTREEATAFITAEKLVLSLTDQENSKSYSLAMDKIRAVLKRTDKDYLEDLDERIKVIKSKRHPEFKEHPNPLQIILQAIADKKVMQMTYYSYYRQQQSSRLVEPIGILYLDNYWHLIAYCRERKACRDFRFDRIIKIETTNECYQDVHISLENYLIDQYKAFSVVEITLLVDQEASLHLGEQKYYQGYVSEKQTAKGIEMKFLTLSPEGFSRWYMSIADCAIILQPDSIKKKVQLLFNTIKKNINFI</sequence>
<dbReference type="Pfam" id="PF13280">
    <property type="entry name" value="WYL"/>
    <property type="match status" value="1"/>
</dbReference>
<organism evidence="4 5">
    <name type="scientific">Arcticibacter svalbardensis MN12-7</name>
    <dbReference type="NCBI Taxonomy" id="1150600"/>
    <lineage>
        <taxon>Bacteria</taxon>
        <taxon>Pseudomonadati</taxon>
        <taxon>Bacteroidota</taxon>
        <taxon>Sphingobacteriia</taxon>
        <taxon>Sphingobacteriales</taxon>
        <taxon>Sphingobacteriaceae</taxon>
        <taxon>Arcticibacter</taxon>
    </lineage>
</organism>
<keyword evidence="2" id="KW-0804">Transcription</keyword>
<keyword evidence="5" id="KW-1185">Reference proteome</keyword>
<gene>
    <name evidence="4" type="ORF">ADIARSV_1426</name>
</gene>
<keyword evidence="1" id="KW-0805">Transcription regulation</keyword>
<dbReference type="PANTHER" id="PTHR34580:SF3">
    <property type="entry name" value="PROTEIN PAFB"/>
    <property type="match status" value="1"/>
</dbReference>
<dbReference type="RefSeq" id="WP_016194667.1">
    <property type="nucleotide sequence ID" value="NZ_AQPN01000051.1"/>
</dbReference>
<reference evidence="4 5" key="1">
    <citation type="journal article" date="2013" name="Genome Announc.">
        <title>Draft Genome Sequence of Arcticibacter svalbardensis Strain MN12-7T, a Member of the Family Sphingobacteriaceae Isolated from an Arctic Soil Sample.</title>
        <authorList>
            <person name="Shivaji S."/>
            <person name="Ara S."/>
            <person name="Prasad S."/>
            <person name="Manasa B.P."/>
            <person name="Begum Z."/>
            <person name="Singh A."/>
            <person name="Kumar Pinnaka A."/>
        </authorList>
    </citation>
    <scope>NUCLEOTIDE SEQUENCE [LARGE SCALE GENOMIC DNA]</scope>
    <source>
        <strain evidence="4 5">MN12-7</strain>
    </source>
</reference>
<dbReference type="InterPro" id="IPR026881">
    <property type="entry name" value="WYL_dom"/>
</dbReference>
<dbReference type="PIRSF" id="PIRSF016838">
    <property type="entry name" value="PafC"/>
    <property type="match status" value="1"/>
</dbReference>
<dbReference type="Pfam" id="PF08279">
    <property type="entry name" value="HTH_11"/>
    <property type="match status" value="1"/>
</dbReference>
<proteinExistence type="predicted"/>
<comment type="caution">
    <text evidence="4">The sequence shown here is derived from an EMBL/GenBank/DDBJ whole genome shotgun (WGS) entry which is preliminary data.</text>
</comment>
<dbReference type="InterPro" id="IPR036388">
    <property type="entry name" value="WH-like_DNA-bd_sf"/>
</dbReference>
<evidence type="ECO:0000259" key="3">
    <source>
        <dbReference type="PROSITE" id="PS51000"/>
    </source>
</evidence>
<dbReference type="eggNOG" id="COG2378">
    <property type="taxonomic scope" value="Bacteria"/>
</dbReference>
<dbReference type="GO" id="GO:0003700">
    <property type="term" value="F:DNA-binding transcription factor activity"/>
    <property type="evidence" value="ECO:0007669"/>
    <property type="project" value="InterPro"/>
</dbReference>
<evidence type="ECO:0000256" key="2">
    <source>
        <dbReference type="ARBA" id="ARBA00023163"/>
    </source>
</evidence>
<accession>R9GV71</accession>
<evidence type="ECO:0000313" key="5">
    <source>
        <dbReference type="Proteomes" id="UP000014174"/>
    </source>
</evidence>
<dbReference type="InterPro" id="IPR001034">
    <property type="entry name" value="DeoR_HTH"/>
</dbReference>
<dbReference type="STRING" id="1150600.ADIARSV_1426"/>
<dbReference type="AlphaFoldDB" id="R9GV71"/>
<name>R9GV71_9SPHI</name>
<feature type="domain" description="HTH deoR-type" evidence="3">
    <location>
        <begin position="3"/>
        <end position="63"/>
    </location>
</feature>
<dbReference type="PATRIC" id="fig|1150600.3.peg.1401"/>
<dbReference type="InterPro" id="IPR036390">
    <property type="entry name" value="WH_DNA-bd_sf"/>
</dbReference>
<protein>
    <submittedName>
        <fullName evidence="4">Transcriptional regulator, putative</fullName>
    </submittedName>
</protein>
<dbReference type="EMBL" id="AQPN01000051">
    <property type="protein sequence ID" value="EOR95425.1"/>
    <property type="molecule type" value="Genomic_DNA"/>
</dbReference>